<dbReference type="AlphaFoldDB" id="A0A7Y2E5R2"/>
<dbReference type="PANTHER" id="PTHR33619">
    <property type="entry name" value="POLYSACCHARIDE EXPORT PROTEIN GFCE-RELATED"/>
    <property type="match status" value="1"/>
</dbReference>
<accession>A0A7Y2E5R2</accession>
<dbReference type="GO" id="GO:0015159">
    <property type="term" value="F:polysaccharide transmembrane transporter activity"/>
    <property type="evidence" value="ECO:0007669"/>
    <property type="project" value="InterPro"/>
</dbReference>
<dbReference type="InterPro" id="IPR049712">
    <property type="entry name" value="Poly_export"/>
</dbReference>
<dbReference type="Proteomes" id="UP000547674">
    <property type="component" value="Unassembled WGS sequence"/>
</dbReference>
<comment type="caution">
    <text evidence="4">The sequence shown here is derived from an EMBL/GenBank/DDBJ whole genome shotgun (WGS) entry which is preliminary data.</text>
</comment>
<dbReference type="Gene3D" id="3.30.1950.10">
    <property type="entry name" value="wza like domain"/>
    <property type="match status" value="1"/>
</dbReference>
<proteinExistence type="predicted"/>
<name>A0A7Y2E5R2_UNCEI</name>
<dbReference type="EMBL" id="JABDJR010000010">
    <property type="protein sequence ID" value="NNF05200.1"/>
    <property type="molecule type" value="Genomic_DNA"/>
</dbReference>
<gene>
    <name evidence="4" type="ORF">HKN21_00435</name>
</gene>
<dbReference type="PANTHER" id="PTHR33619:SF3">
    <property type="entry name" value="POLYSACCHARIDE EXPORT PROTEIN GFCE-RELATED"/>
    <property type="match status" value="1"/>
</dbReference>
<keyword evidence="1" id="KW-0732">Signal</keyword>
<evidence type="ECO:0000259" key="3">
    <source>
        <dbReference type="Pfam" id="PF10531"/>
    </source>
</evidence>
<evidence type="ECO:0000259" key="2">
    <source>
        <dbReference type="Pfam" id="PF02563"/>
    </source>
</evidence>
<evidence type="ECO:0000313" key="5">
    <source>
        <dbReference type="Proteomes" id="UP000547674"/>
    </source>
</evidence>
<feature type="domain" description="Polysaccharide export protein N-terminal" evidence="2">
    <location>
        <begin position="16"/>
        <end position="89"/>
    </location>
</feature>
<organism evidence="4 5">
    <name type="scientific">Eiseniibacteriota bacterium</name>
    <dbReference type="NCBI Taxonomy" id="2212470"/>
    <lineage>
        <taxon>Bacteria</taxon>
        <taxon>Candidatus Eiseniibacteriota</taxon>
    </lineage>
</organism>
<dbReference type="Pfam" id="PF10531">
    <property type="entry name" value="SLBB"/>
    <property type="match status" value="1"/>
</dbReference>
<sequence>MMTESEVHEFSAARAAEKGYVLSTGDVFDVQFLFQRTLNTRVTVRPDGFVALPVVGEVACSGRTPAQLDSVLTEAYATYYRDPEVTINVLIFAPPSVYVLGEVRNQKAVKITPGMSMLQALADAGGSTPGANLGSAVLLRRVSDEQAYAQRVDLSKFLKGKGNA</sequence>
<evidence type="ECO:0000313" key="4">
    <source>
        <dbReference type="EMBL" id="NNF05200.1"/>
    </source>
</evidence>
<reference evidence="4 5" key="1">
    <citation type="submission" date="2020-03" db="EMBL/GenBank/DDBJ databases">
        <title>Metabolic flexibility allows generalist bacteria to become dominant in a frequently disturbed ecosystem.</title>
        <authorList>
            <person name="Chen Y.-J."/>
            <person name="Leung P.M."/>
            <person name="Bay S.K."/>
            <person name="Hugenholtz P."/>
            <person name="Kessler A.J."/>
            <person name="Shelley G."/>
            <person name="Waite D.W."/>
            <person name="Cook P.L."/>
            <person name="Greening C."/>
        </authorList>
    </citation>
    <scope>NUCLEOTIDE SEQUENCE [LARGE SCALE GENOMIC DNA]</scope>
    <source>
        <strain evidence="4">SS_bin_28</strain>
    </source>
</reference>
<dbReference type="Pfam" id="PF02563">
    <property type="entry name" value="Poly_export"/>
    <property type="match status" value="1"/>
</dbReference>
<evidence type="ECO:0000256" key="1">
    <source>
        <dbReference type="ARBA" id="ARBA00022729"/>
    </source>
</evidence>
<dbReference type="InterPro" id="IPR019554">
    <property type="entry name" value="Soluble_ligand-bd"/>
</dbReference>
<feature type="non-terminal residue" evidence="4">
    <location>
        <position position="164"/>
    </location>
</feature>
<feature type="domain" description="Soluble ligand binding" evidence="3">
    <location>
        <begin position="97"/>
        <end position="144"/>
    </location>
</feature>
<evidence type="ECO:0008006" key="6">
    <source>
        <dbReference type="Google" id="ProtNLM"/>
    </source>
</evidence>
<protein>
    <recommendedName>
        <fullName evidence="6">Soluble ligand binding domain-containing protein</fullName>
    </recommendedName>
</protein>
<dbReference type="InterPro" id="IPR003715">
    <property type="entry name" value="Poly_export_N"/>
</dbReference>